<gene>
    <name evidence="5" type="ORF">CKAN_01250900</name>
</gene>
<keyword evidence="6" id="KW-1185">Reference proteome</keyword>
<reference evidence="5 6" key="1">
    <citation type="journal article" date="2019" name="Nat. Plants">
        <title>Stout camphor tree genome fills gaps in understanding of flowering plant genome evolution.</title>
        <authorList>
            <person name="Chaw S.M."/>
            <person name="Liu Y.C."/>
            <person name="Wu Y.W."/>
            <person name="Wang H.Y."/>
            <person name="Lin C.I."/>
            <person name="Wu C.S."/>
            <person name="Ke H.M."/>
            <person name="Chang L.Y."/>
            <person name="Hsu C.Y."/>
            <person name="Yang H.T."/>
            <person name="Sudianto E."/>
            <person name="Hsu M.H."/>
            <person name="Wu K.P."/>
            <person name="Wang L.N."/>
            <person name="Leebens-Mack J.H."/>
            <person name="Tsai I.J."/>
        </authorList>
    </citation>
    <scope>NUCLEOTIDE SEQUENCE [LARGE SCALE GENOMIC DNA]</scope>
    <source>
        <strain evidence="6">cv. Chaw 1501</strain>
        <tissue evidence="5">Young leaves</tissue>
    </source>
</reference>
<dbReference type="Proteomes" id="UP000283530">
    <property type="component" value="Unassembled WGS sequence"/>
</dbReference>
<dbReference type="SUPFAM" id="SSF52540">
    <property type="entry name" value="P-loop containing nucleoside triphosphate hydrolases"/>
    <property type="match status" value="1"/>
</dbReference>
<proteinExistence type="inferred from homology"/>
<evidence type="ECO:0000313" key="6">
    <source>
        <dbReference type="Proteomes" id="UP000283530"/>
    </source>
</evidence>
<dbReference type="EC" id="2.8.2.-" evidence="3"/>
<comment type="similarity">
    <text evidence="1 3">Belongs to the sulfotransferase 1 family.</text>
</comment>
<keyword evidence="2 3" id="KW-0808">Transferase</keyword>
<protein>
    <recommendedName>
        <fullName evidence="3">Sulfotransferase</fullName>
        <ecNumber evidence="3">2.8.2.-</ecNumber>
    </recommendedName>
</protein>
<dbReference type="Pfam" id="PF00685">
    <property type="entry name" value="Sulfotransfer_1"/>
    <property type="match status" value="1"/>
</dbReference>
<dbReference type="InterPro" id="IPR027417">
    <property type="entry name" value="P-loop_NTPase"/>
</dbReference>
<evidence type="ECO:0000256" key="2">
    <source>
        <dbReference type="ARBA" id="ARBA00022679"/>
    </source>
</evidence>
<feature type="domain" description="Sulfotransferase" evidence="4">
    <location>
        <begin position="36"/>
        <end position="291"/>
    </location>
</feature>
<dbReference type="PANTHER" id="PTHR11783">
    <property type="entry name" value="SULFOTRANSFERASE SULT"/>
    <property type="match status" value="1"/>
</dbReference>
<evidence type="ECO:0000256" key="3">
    <source>
        <dbReference type="RuleBase" id="RU361155"/>
    </source>
</evidence>
<dbReference type="Gene3D" id="3.40.50.300">
    <property type="entry name" value="P-loop containing nucleotide triphosphate hydrolases"/>
    <property type="match status" value="1"/>
</dbReference>
<comment type="caution">
    <text evidence="5">The sequence shown here is derived from an EMBL/GenBank/DDBJ whole genome shotgun (WGS) entry which is preliminary data.</text>
</comment>
<dbReference type="EMBL" id="QPKB01000004">
    <property type="protein sequence ID" value="RWR83745.1"/>
    <property type="molecule type" value="Genomic_DNA"/>
</dbReference>
<evidence type="ECO:0000313" key="5">
    <source>
        <dbReference type="EMBL" id="RWR83745.1"/>
    </source>
</evidence>
<dbReference type="InterPro" id="IPR000863">
    <property type="entry name" value="Sulfotransferase_dom"/>
</dbReference>
<dbReference type="AlphaFoldDB" id="A0A443NYX5"/>
<evidence type="ECO:0000259" key="4">
    <source>
        <dbReference type="Pfam" id="PF00685"/>
    </source>
</evidence>
<name>A0A443NYX5_9MAGN</name>
<organism evidence="5 6">
    <name type="scientific">Cinnamomum micranthum f. kanehirae</name>
    <dbReference type="NCBI Taxonomy" id="337451"/>
    <lineage>
        <taxon>Eukaryota</taxon>
        <taxon>Viridiplantae</taxon>
        <taxon>Streptophyta</taxon>
        <taxon>Embryophyta</taxon>
        <taxon>Tracheophyta</taxon>
        <taxon>Spermatophyta</taxon>
        <taxon>Magnoliopsida</taxon>
        <taxon>Magnoliidae</taxon>
        <taxon>Laurales</taxon>
        <taxon>Lauraceae</taxon>
        <taxon>Cinnamomum</taxon>
    </lineage>
</organism>
<dbReference type="GO" id="GO:0008146">
    <property type="term" value="F:sulfotransferase activity"/>
    <property type="evidence" value="ECO:0007669"/>
    <property type="project" value="InterPro"/>
</dbReference>
<dbReference type="OrthoDB" id="205623at2759"/>
<evidence type="ECO:0000256" key="1">
    <source>
        <dbReference type="ARBA" id="ARBA00005771"/>
    </source>
</evidence>
<sequence length="300" mass="34854">MDLHAIDLYQWEGGFWYTLPRLQATIAMQNHFKAHDDDVILASSMRTGTTWINALIPCIMAPRVPSLEKEQEPLFTNHPNALTPSLEIQIYTESPTPNLSEIPSPRLFRTHLPYQALPESVKKSDCRIIYMRRNPKDTFVSMWHFKNTARSDEEGSFPIEEAFESFCDVHPFGPMFDYVLEYWKVSLEKPGKILFLNYEEMKHDPKRQLKRLAEFLGRPFDKEEDVDKVLWRCSLERLKGLDVNREGVDPWSGMAHSAYFRRGAVGDWQNHLTVEMAARLDEVTCMKLEGSGLNFQKPIN</sequence>
<accession>A0A443NYX5</accession>